<dbReference type="AlphaFoldDB" id="A0A367XSL0"/>
<comment type="caution">
    <text evidence="1">The sequence shown here is derived from an EMBL/GenBank/DDBJ whole genome shotgun (WGS) entry which is preliminary data.</text>
</comment>
<organism evidence="1 2">
    <name type="scientific">Candida viswanathii</name>
    <dbReference type="NCBI Taxonomy" id="5486"/>
    <lineage>
        <taxon>Eukaryota</taxon>
        <taxon>Fungi</taxon>
        <taxon>Dikarya</taxon>
        <taxon>Ascomycota</taxon>
        <taxon>Saccharomycotina</taxon>
        <taxon>Pichiomycetes</taxon>
        <taxon>Debaryomycetaceae</taxon>
        <taxon>Candida/Lodderomyces clade</taxon>
        <taxon>Candida</taxon>
    </lineage>
</organism>
<gene>
    <name evidence="1" type="ORF">Cantr_05777</name>
</gene>
<sequence>MSGLDSKLISVVSETSLLNDLLARASSFINSSYAKHASHLTSGDADSLSLLIEKTLQSELDQTKSYQLFTPDLVNLMDVNAEKYILILIVKTETEDTRSSKLDAFRCVSHLHTYLRNVTWGHFQVKILDAEFKKLSDTMDSLLWEQIYKLLDFISKLSDSVTTSGSDASKSASESIDKLSDQLFERLVNDLPNEVRPNLKITTVIYKLADEYLSVVQKSNNLDIFLKSKVKENFIKIKNSGFRKS</sequence>
<reference evidence="1 2" key="1">
    <citation type="submission" date="2018-06" db="EMBL/GenBank/DDBJ databases">
        <title>Whole genome sequencing of Candida tropicalis (genome annotated by CSBL at Korea University).</title>
        <authorList>
            <person name="Ahn J."/>
        </authorList>
    </citation>
    <scope>NUCLEOTIDE SEQUENCE [LARGE SCALE GENOMIC DNA]</scope>
    <source>
        <strain evidence="1 2">ATCC 20962</strain>
    </source>
</reference>
<dbReference type="Proteomes" id="UP000253472">
    <property type="component" value="Unassembled WGS sequence"/>
</dbReference>
<dbReference type="STRING" id="5486.A0A367XSL0"/>
<evidence type="ECO:0000313" key="1">
    <source>
        <dbReference type="EMBL" id="RCK56220.1"/>
    </source>
</evidence>
<evidence type="ECO:0000313" key="2">
    <source>
        <dbReference type="Proteomes" id="UP000253472"/>
    </source>
</evidence>
<protein>
    <submittedName>
        <fullName evidence="1">Uncharacterized protein</fullName>
    </submittedName>
</protein>
<name>A0A367XSL0_9ASCO</name>
<accession>A0A367XSL0</accession>
<dbReference type="EMBL" id="QLNQ01000029">
    <property type="protein sequence ID" value="RCK56220.1"/>
    <property type="molecule type" value="Genomic_DNA"/>
</dbReference>
<proteinExistence type="predicted"/>
<keyword evidence="2" id="KW-1185">Reference proteome</keyword>